<gene>
    <name evidence="10" type="ORF">NOR_05670</name>
</gene>
<dbReference type="InterPro" id="IPR006195">
    <property type="entry name" value="aa-tRNA-synth_II"/>
</dbReference>
<name>A0A167BYT5_METRR</name>
<evidence type="ECO:0000256" key="8">
    <source>
        <dbReference type="SAM" id="MobiDB-lite"/>
    </source>
</evidence>
<evidence type="ECO:0000256" key="7">
    <source>
        <dbReference type="SAM" id="Coils"/>
    </source>
</evidence>
<dbReference type="PANTHER" id="PTHR22594">
    <property type="entry name" value="ASPARTYL/LYSYL-TRNA SYNTHETASE"/>
    <property type="match status" value="1"/>
</dbReference>
<feature type="region of interest" description="Disordered" evidence="8">
    <location>
        <begin position="952"/>
        <end position="976"/>
    </location>
</feature>
<dbReference type="InterPro" id="IPR004115">
    <property type="entry name" value="GAD-like_sf"/>
</dbReference>
<dbReference type="Gene3D" id="3.30.930.10">
    <property type="entry name" value="Bira Bifunctional Protein, Domain 2"/>
    <property type="match status" value="1"/>
</dbReference>
<keyword evidence="2" id="KW-0436">Ligase</keyword>
<dbReference type="EMBL" id="AZHC01000018">
    <property type="protein sequence ID" value="OAA40582.1"/>
    <property type="molecule type" value="Genomic_DNA"/>
</dbReference>
<feature type="region of interest" description="Disordered" evidence="8">
    <location>
        <begin position="842"/>
        <end position="866"/>
    </location>
</feature>
<feature type="domain" description="Aminoacyl-transfer RNA synthetases class-II family profile" evidence="9">
    <location>
        <begin position="193"/>
        <end position="661"/>
    </location>
</feature>
<accession>A0A167BYT5</accession>
<evidence type="ECO:0000256" key="1">
    <source>
        <dbReference type="ARBA" id="ARBA00006303"/>
    </source>
</evidence>
<evidence type="ECO:0000313" key="10">
    <source>
        <dbReference type="EMBL" id="OAA40582.1"/>
    </source>
</evidence>
<dbReference type="GO" id="GO:0005739">
    <property type="term" value="C:mitochondrion"/>
    <property type="evidence" value="ECO:0007669"/>
    <property type="project" value="TreeGrafter"/>
</dbReference>
<keyword evidence="11" id="KW-1185">Reference proteome</keyword>
<proteinExistence type="inferred from homology"/>
<reference evidence="10 11" key="1">
    <citation type="journal article" date="2016" name="Genome Biol. Evol.">
        <title>Divergent and convergent evolution of fungal pathogenicity.</title>
        <authorList>
            <person name="Shang Y."/>
            <person name="Xiao G."/>
            <person name="Zheng P."/>
            <person name="Cen K."/>
            <person name="Zhan S."/>
            <person name="Wang C."/>
        </authorList>
    </citation>
    <scope>NUCLEOTIDE SEQUENCE [LARGE SCALE GENOMIC DNA]</scope>
    <source>
        <strain evidence="10 11">RCEF 4871</strain>
    </source>
</reference>
<keyword evidence="4" id="KW-0067">ATP-binding</keyword>
<feature type="region of interest" description="Disordered" evidence="8">
    <location>
        <begin position="889"/>
        <end position="919"/>
    </location>
</feature>
<dbReference type="InterPro" id="IPR004524">
    <property type="entry name" value="Asp-tRNA-ligase_1"/>
</dbReference>
<dbReference type="InterPro" id="IPR002312">
    <property type="entry name" value="Asp/Asn-tRNA-synth_IIb"/>
</dbReference>
<evidence type="ECO:0000256" key="3">
    <source>
        <dbReference type="ARBA" id="ARBA00022741"/>
    </source>
</evidence>
<dbReference type="SUPFAM" id="SSF55681">
    <property type="entry name" value="Class II aaRS and biotin synthetases"/>
    <property type="match status" value="1"/>
</dbReference>
<dbReference type="PANTHER" id="PTHR22594:SF5">
    <property type="entry name" value="ASPARTATE--TRNA LIGASE, MITOCHONDRIAL"/>
    <property type="match status" value="1"/>
</dbReference>
<feature type="compositionally biased region" description="Acidic residues" evidence="8">
    <location>
        <begin position="890"/>
        <end position="899"/>
    </location>
</feature>
<keyword evidence="5" id="KW-0648">Protein biosynthesis</keyword>
<dbReference type="InterPro" id="IPR007144">
    <property type="entry name" value="SSU_processome_Utp11"/>
</dbReference>
<organism evidence="10 11">
    <name type="scientific">Metarhizium rileyi (strain RCEF 4871)</name>
    <name type="common">Nomuraea rileyi</name>
    <dbReference type="NCBI Taxonomy" id="1649241"/>
    <lineage>
        <taxon>Eukaryota</taxon>
        <taxon>Fungi</taxon>
        <taxon>Dikarya</taxon>
        <taxon>Ascomycota</taxon>
        <taxon>Pezizomycotina</taxon>
        <taxon>Sordariomycetes</taxon>
        <taxon>Hypocreomycetidae</taxon>
        <taxon>Hypocreales</taxon>
        <taxon>Clavicipitaceae</taxon>
        <taxon>Metarhizium</taxon>
    </lineage>
</organism>
<comment type="similarity">
    <text evidence="1">Belongs to the class-II aminoacyl-tRNA synthetase family. Type 1 subfamily.</text>
</comment>
<sequence>MSQLGRYWTLLRRGACNRTKLVLIPYNGAVRFFAHESHVAGRVVGHPKKEQLLNSWIKLRGSNSLTQLDPDVVTGFLGKRRNVGKHLSFADLTTTSGEVIQICSHTECGLDCHETFRQMPAFTPVIVCTQLKPPAQSAWGDQNISSSKRTLYLRDIRSLNTVPKDLIVTPDVQFPQTKRHLQIRFHPELQARLKFRSWLKSQLNQTLVEKGFTDVETPTLFKSTSEGAREFLVPTRQRGTAYALSQSPQQYKQVLMASGITRYMQWARCYRDEDLRTDRQPEFSQLDMEWAFAGAAQVQADIDDILLAALSRLRPARSYSDVRGERIPILSDIPQQPASVDEQPAHKFTTLTFADSIAAYGSDKPDLRIPNRIHALKDIEPYRNFVGMITHISDPLIEAFTFPLKNSSPSDTRKFVIQFMDSLPPAQANNPDGKPQILIQDSRQPLSGFSSLGFEYESVLHQLSQGQEINDGDLVVFQAREKPKGQYCLGSTKIGDIRSALWKALVEQGYMEKPKLGDPNSLQFVWVTEFPMFKPVEEGEPGQGGAAGITAAHHPFTAPLSEKDLESLFTEPLQARSAAYDLVLNGIEIGGGSERIHVADVQEFIMRDVLKMTDQRIKDFSHLFDALKSGCPPHAGFALGFDRLVALLTDTSTVRDVIAFPKTMKGEDPFVRSPTLDKDAATAFQHRLTSSKQGLSIFGMSSMRNAVARRPHRERAQPLERRRLGLLEKHKDYSLRAKDFNKKKAQLKKLRQKAADRNEDEFYFGMMSRKGAGSRLKDGKSWTGKLEGDRGNRALDVDTVRLLKTQDIGYIRTMRQVVVKEIARLEEQVVLTRGLDRLDDEDENWEEDDLDSKADDDMPLPSKPKAARKIIFTDNEEEREATMLDRLEAEQDDDDDDDQNGQPVAATDEKKSDTEFERAQSLRRLKRQLENAKKKLKAFNDAEENLDVQRAKMAKTATSGGLTRRGKKIMVRARKR</sequence>
<feature type="compositionally biased region" description="Basic and acidic residues" evidence="8">
    <location>
        <begin position="907"/>
        <end position="919"/>
    </location>
</feature>
<dbReference type="InterPro" id="IPR004364">
    <property type="entry name" value="Aa-tRNA-synt_II"/>
</dbReference>
<dbReference type="NCBIfam" id="TIGR00459">
    <property type="entry name" value="aspS_bact"/>
    <property type="match status" value="1"/>
</dbReference>
<comment type="caution">
    <text evidence="10">The sequence shown here is derived from an EMBL/GenBank/DDBJ whole genome shotgun (WGS) entry which is preliminary data.</text>
</comment>
<protein>
    <submittedName>
        <fullName evidence="10">Aspartyl-tRNA synthetase, class IIb, bacterial/mitochondrial-type</fullName>
    </submittedName>
</protein>
<dbReference type="AlphaFoldDB" id="A0A167BYT5"/>
<dbReference type="GO" id="GO:0006422">
    <property type="term" value="P:aspartyl-tRNA aminoacylation"/>
    <property type="evidence" value="ECO:0007669"/>
    <property type="project" value="TreeGrafter"/>
</dbReference>
<dbReference type="PROSITE" id="PS50862">
    <property type="entry name" value="AA_TRNA_LIGASE_II"/>
    <property type="match status" value="1"/>
</dbReference>
<dbReference type="Pfam" id="PF03998">
    <property type="entry name" value="Utp11"/>
    <property type="match status" value="1"/>
</dbReference>
<keyword evidence="7" id="KW-0175">Coiled coil</keyword>
<evidence type="ECO:0000313" key="11">
    <source>
        <dbReference type="Proteomes" id="UP000243498"/>
    </source>
</evidence>
<feature type="compositionally biased region" description="Basic residues" evidence="8">
    <location>
        <begin position="964"/>
        <end position="976"/>
    </location>
</feature>
<evidence type="ECO:0000256" key="4">
    <source>
        <dbReference type="ARBA" id="ARBA00022840"/>
    </source>
</evidence>
<evidence type="ECO:0000256" key="6">
    <source>
        <dbReference type="ARBA" id="ARBA00023146"/>
    </source>
</evidence>
<feature type="coiled-coil region" evidence="7">
    <location>
        <begin position="919"/>
        <end position="949"/>
    </location>
</feature>
<dbReference type="OrthoDB" id="439710at2759"/>
<dbReference type="GO" id="GO:0004815">
    <property type="term" value="F:aspartate-tRNA ligase activity"/>
    <property type="evidence" value="ECO:0007669"/>
    <property type="project" value="TreeGrafter"/>
</dbReference>
<dbReference type="OMA" id="LCGWVDR"/>
<dbReference type="GO" id="GO:0005524">
    <property type="term" value="F:ATP binding"/>
    <property type="evidence" value="ECO:0007669"/>
    <property type="project" value="UniProtKB-KW"/>
</dbReference>
<dbReference type="GO" id="GO:0032040">
    <property type="term" value="C:small-subunit processome"/>
    <property type="evidence" value="ECO:0007669"/>
    <property type="project" value="InterPro"/>
</dbReference>
<evidence type="ECO:0000256" key="5">
    <source>
        <dbReference type="ARBA" id="ARBA00022917"/>
    </source>
</evidence>
<keyword evidence="6" id="KW-0030">Aminoacyl-tRNA synthetase</keyword>
<keyword evidence="3" id="KW-0547">Nucleotide-binding</keyword>
<dbReference type="Proteomes" id="UP000243498">
    <property type="component" value="Unassembled WGS sequence"/>
</dbReference>
<dbReference type="Gene3D" id="3.30.1360.30">
    <property type="entry name" value="GAD-like domain"/>
    <property type="match status" value="1"/>
</dbReference>
<dbReference type="Pfam" id="PF00152">
    <property type="entry name" value="tRNA-synt_2"/>
    <property type="match status" value="1"/>
</dbReference>
<dbReference type="InterPro" id="IPR045864">
    <property type="entry name" value="aa-tRNA-synth_II/BPL/LPL"/>
</dbReference>
<evidence type="ECO:0000259" key="9">
    <source>
        <dbReference type="PROSITE" id="PS50862"/>
    </source>
</evidence>
<dbReference type="PRINTS" id="PR01042">
    <property type="entry name" value="TRNASYNTHASP"/>
</dbReference>
<evidence type="ECO:0000256" key="2">
    <source>
        <dbReference type="ARBA" id="ARBA00022598"/>
    </source>
</evidence>
<dbReference type="GO" id="GO:0006364">
    <property type="term" value="P:rRNA processing"/>
    <property type="evidence" value="ECO:0007669"/>
    <property type="project" value="InterPro"/>
</dbReference>
<dbReference type="STRING" id="1081105.A0A167BYT5"/>